<reference evidence="2 3" key="1">
    <citation type="submission" date="2019-01" db="EMBL/GenBank/DDBJ databases">
        <title>Draft genome sequence of Psathyrella aberdarensis IHI B618.</title>
        <authorList>
            <person name="Buettner E."/>
            <person name="Kellner H."/>
        </authorList>
    </citation>
    <scope>NUCLEOTIDE SEQUENCE [LARGE SCALE GENOMIC DNA]</scope>
    <source>
        <strain evidence="2 3">IHI B618</strain>
    </source>
</reference>
<feature type="region of interest" description="Disordered" evidence="1">
    <location>
        <begin position="248"/>
        <end position="267"/>
    </location>
</feature>
<proteinExistence type="predicted"/>
<evidence type="ECO:0000313" key="3">
    <source>
        <dbReference type="Proteomes" id="UP000290288"/>
    </source>
</evidence>
<dbReference type="Proteomes" id="UP000290288">
    <property type="component" value="Unassembled WGS sequence"/>
</dbReference>
<organism evidence="2 3">
    <name type="scientific">Candolleomyces aberdarensis</name>
    <dbReference type="NCBI Taxonomy" id="2316362"/>
    <lineage>
        <taxon>Eukaryota</taxon>
        <taxon>Fungi</taxon>
        <taxon>Dikarya</taxon>
        <taxon>Basidiomycota</taxon>
        <taxon>Agaricomycotina</taxon>
        <taxon>Agaricomycetes</taxon>
        <taxon>Agaricomycetidae</taxon>
        <taxon>Agaricales</taxon>
        <taxon>Agaricineae</taxon>
        <taxon>Psathyrellaceae</taxon>
        <taxon>Candolleomyces</taxon>
    </lineage>
</organism>
<protein>
    <submittedName>
        <fullName evidence="2">Uncharacterized protein</fullName>
    </submittedName>
</protein>
<gene>
    <name evidence="2" type="ORF">EST38_g4758</name>
</gene>
<comment type="caution">
    <text evidence="2">The sequence shown here is derived from an EMBL/GenBank/DDBJ whole genome shotgun (WGS) entry which is preliminary data.</text>
</comment>
<keyword evidence="3" id="KW-1185">Reference proteome</keyword>
<name>A0A4Q2DLT3_9AGAR</name>
<evidence type="ECO:0000313" key="2">
    <source>
        <dbReference type="EMBL" id="RXW21080.1"/>
    </source>
</evidence>
<dbReference type="AlphaFoldDB" id="A0A4Q2DLT3"/>
<evidence type="ECO:0000256" key="1">
    <source>
        <dbReference type="SAM" id="MobiDB-lite"/>
    </source>
</evidence>
<dbReference type="EMBL" id="SDEE01000121">
    <property type="protein sequence ID" value="RXW21080.1"/>
    <property type="molecule type" value="Genomic_DNA"/>
</dbReference>
<accession>A0A4Q2DLT3</accession>
<sequence length="341" mass="38534">MGSFVLWLELCEALRPLENTLKTLALDVHLQDVPTPFDQDPPLHLSQLEELALCQPPDVICQLLGFIRLPTSTKLYFQNVQPHGLDRLAFPKILSAVSTFHSPATSLQLSQLSLYVKYNSRHPIGEVEIKGYFHDQPIGFNRDWNFLTEPPSITLEQRNVLPEEIDSILSLSIDEGIWGISGYSISELENLELMLGVGWRQGPQFLWDTLAQLPKLKNIRIRNTIPGGLFISLGQDSESIRLILEGKPKEVAPENSDPPKSQSPQRERSFASLCSITFENVKFYRTPKNDPSTKAIGQLLGNLRLRHELGCPLERLAFRGCQSVRKAELVELARYVSELEK</sequence>